<dbReference type="PANTHER" id="PTHR21461">
    <property type="entry name" value="GLYCOSYLTRANSFERASE FAMILY 92 PROTEIN"/>
    <property type="match status" value="1"/>
</dbReference>
<comment type="subcellular location">
    <subcellularLocation>
        <location evidence="1">Membrane</location>
        <topology evidence="1">Single-pass membrane protein</topology>
    </subcellularLocation>
</comment>
<keyword evidence="5" id="KW-0812">Transmembrane</keyword>
<gene>
    <name evidence="8" type="ORF">HTAM1171_LOCUS9066</name>
</gene>
<name>A0A7S2I374_9STRA</name>
<evidence type="ECO:0000256" key="3">
    <source>
        <dbReference type="ARBA" id="ARBA00022676"/>
    </source>
</evidence>
<dbReference type="Pfam" id="PF01697">
    <property type="entry name" value="Glyco_transf_92"/>
    <property type="match status" value="1"/>
</dbReference>
<organism evidence="8">
    <name type="scientific">Helicotheca tamesis</name>
    <dbReference type="NCBI Taxonomy" id="374047"/>
    <lineage>
        <taxon>Eukaryota</taxon>
        <taxon>Sar</taxon>
        <taxon>Stramenopiles</taxon>
        <taxon>Ochrophyta</taxon>
        <taxon>Bacillariophyta</taxon>
        <taxon>Mediophyceae</taxon>
        <taxon>Lithodesmiophycidae</taxon>
        <taxon>Lithodesmiales</taxon>
        <taxon>Lithodesmiaceae</taxon>
        <taxon>Helicotheca</taxon>
    </lineage>
</organism>
<dbReference type="AlphaFoldDB" id="A0A7S2I374"/>
<dbReference type="EMBL" id="HBGV01014746">
    <property type="protein sequence ID" value="CAD9506650.1"/>
    <property type="molecule type" value="Transcribed_RNA"/>
</dbReference>
<dbReference type="GO" id="GO:0016020">
    <property type="term" value="C:membrane"/>
    <property type="evidence" value="ECO:0007669"/>
    <property type="project" value="UniProtKB-SubCell"/>
</dbReference>
<dbReference type="GO" id="GO:0016757">
    <property type="term" value="F:glycosyltransferase activity"/>
    <property type="evidence" value="ECO:0007669"/>
    <property type="project" value="UniProtKB-KW"/>
</dbReference>
<comment type="similarity">
    <text evidence="2">Belongs to the glycosyltransferase 92 family.</text>
</comment>
<evidence type="ECO:0000256" key="7">
    <source>
        <dbReference type="ARBA" id="ARBA00023136"/>
    </source>
</evidence>
<keyword evidence="3" id="KW-0328">Glycosyltransferase</keyword>
<evidence type="ECO:0000256" key="5">
    <source>
        <dbReference type="ARBA" id="ARBA00022692"/>
    </source>
</evidence>
<evidence type="ECO:0000256" key="1">
    <source>
        <dbReference type="ARBA" id="ARBA00004167"/>
    </source>
</evidence>
<evidence type="ECO:0008006" key="9">
    <source>
        <dbReference type="Google" id="ProtNLM"/>
    </source>
</evidence>
<evidence type="ECO:0000256" key="6">
    <source>
        <dbReference type="ARBA" id="ARBA00022989"/>
    </source>
</evidence>
<evidence type="ECO:0000256" key="2">
    <source>
        <dbReference type="ARBA" id="ARBA00007647"/>
    </source>
</evidence>
<keyword evidence="6" id="KW-1133">Transmembrane helix</keyword>
<keyword evidence="7" id="KW-0472">Membrane</keyword>
<keyword evidence="4" id="KW-0808">Transferase</keyword>
<sequence>MQPKASTQRQPSWLWVCLAGCTFYSLQNFQIVIDLRADGDEYYIKALWENTPLISNNTNHRVNATASLCLVAKDPHVRYIDEWADYHFALGFTGLHVFDNSASFSLRDWGKDKPYAGNIRVEHFIPGLTHNVTDKGERTKNQDFAYLECIREAIAQNISWVAMFDLDEFLVMHHTDSVTEFMENHCQPPCGQVSFNWIPFGSSNRTRYVPVPVTRRFVHCEPVVSWIKAIVDPKAVNRSLPWLHTFHLAEGRTWLDTTGHVIRTRNKRWNRMHNHRKPTDHAVLNHYFYKSEQEWQAKQCTLGDINNMSRTCNETRVFFQSTFDDTAWQILHRLSPHYQMYDNVSDLG</sequence>
<evidence type="ECO:0000313" key="8">
    <source>
        <dbReference type="EMBL" id="CAD9506650.1"/>
    </source>
</evidence>
<proteinExistence type="inferred from homology"/>
<reference evidence="8" key="1">
    <citation type="submission" date="2021-01" db="EMBL/GenBank/DDBJ databases">
        <authorList>
            <person name="Corre E."/>
            <person name="Pelletier E."/>
            <person name="Niang G."/>
            <person name="Scheremetjew M."/>
            <person name="Finn R."/>
            <person name="Kale V."/>
            <person name="Holt S."/>
            <person name="Cochrane G."/>
            <person name="Meng A."/>
            <person name="Brown T."/>
            <person name="Cohen L."/>
        </authorList>
    </citation>
    <scope>NUCLEOTIDE SEQUENCE</scope>
    <source>
        <strain evidence="8">CCMP826</strain>
    </source>
</reference>
<evidence type="ECO:0000256" key="4">
    <source>
        <dbReference type="ARBA" id="ARBA00022679"/>
    </source>
</evidence>
<dbReference type="InterPro" id="IPR008166">
    <property type="entry name" value="Glyco_transf_92"/>
</dbReference>
<dbReference type="GO" id="GO:0005737">
    <property type="term" value="C:cytoplasm"/>
    <property type="evidence" value="ECO:0007669"/>
    <property type="project" value="TreeGrafter"/>
</dbReference>
<protein>
    <recommendedName>
        <fullName evidence="9">Glycosyltransferase family 92 protein</fullName>
    </recommendedName>
</protein>
<dbReference type="PANTHER" id="PTHR21461:SF69">
    <property type="entry name" value="GLYCOSYLTRANSFERASE FAMILY 92 PROTEIN"/>
    <property type="match status" value="1"/>
</dbReference>
<accession>A0A7S2I374</accession>